<evidence type="ECO:0000256" key="1">
    <source>
        <dbReference type="ARBA" id="ARBA00023063"/>
    </source>
</evidence>
<evidence type="ECO:0000313" key="3">
    <source>
        <dbReference type="Proteomes" id="UP000008210"/>
    </source>
</evidence>
<dbReference type="GO" id="GO:0016530">
    <property type="term" value="F:metallochaperone activity"/>
    <property type="evidence" value="ECO:0007669"/>
    <property type="project" value="TreeGrafter"/>
</dbReference>
<dbReference type="GO" id="GO:0042128">
    <property type="term" value="P:nitrate assimilation"/>
    <property type="evidence" value="ECO:0007669"/>
    <property type="project" value="UniProtKB-KW"/>
</dbReference>
<proteinExistence type="predicted"/>
<dbReference type="GO" id="GO:0016491">
    <property type="term" value="F:oxidoreductase activity"/>
    <property type="evidence" value="ECO:0007669"/>
    <property type="project" value="UniProtKB-KW"/>
</dbReference>
<dbReference type="InterPro" id="IPR003765">
    <property type="entry name" value="NO3_reductase_chaperone_NarJ"/>
</dbReference>
<dbReference type="AlphaFoldDB" id="Q0JYX5"/>
<dbReference type="eggNOG" id="COG2180">
    <property type="taxonomic scope" value="Bacteria"/>
</dbReference>
<keyword evidence="3" id="KW-1185">Reference proteome</keyword>
<dbReference type="Proteomes" id="UP000008210">
    <property type="component" value="Chromosome 2"/>
</dbReference>
<dbReference type="InterPro" id="IPR036411">
    <property type="entry name" value="TorD-like_sf"/>
</dbReference>
<dbReference type="HOGENOM" id="CLU_084469_0_1_4"/>
<dbReference type="Gene3D" id="1.10.3480.10">
    <property type="entry name" value="TorD-like"/>
    <property type="match status" value="1"/>
</dbReference>
<dbReference type="Pfam" id="PF02613">
    <property type="entry name" value="Nitrate_red_del"/>
    <property type="match status" value="1"/>
</dbReference>
<dbReference type="GO" id="GO:0051131">
    <property type="term" value="P:chaperone-mediated protein complex assembly"/>
    <property type="evidence" value="ECO:0007669"/>
    <property type="project" value="InterPro"/>
</dbReference>
<keyword evidence="1" id="KW-0534">Nitrate assimilation</keyword>
<dbReference type="NCBIfam" id="TIGR00684">
    <property type="entry name" value="narJ"/>
    <property type="match status" value="1"/>
</dbReference>
<dbReference type="EC" id="1.7.99.4" evidence="2"/>
<reference evidence="2 3" key="1">
    <citation type="journal article" date="2006" name="Nat. Biotechnol.">
        <title>Genome sequence of the bioplastic-producing 'Knallgas' bacterium Ralstonia eutropha H16.</title>
        <authorList>
            <person name="Pohlmann A."/>
            <person name="Fricke W.F."/>
            <person name="Reinecke F."/>
            <person name="Kusian B."/>
            <person name="Liesegang H."/>
            <person name="Cramm R."/>
            <person name="Eitinger T."/>
            <person name="Ewering C."/>
            <person name="Potter M."/>
            <person name="Schwartz E."/>
            <person name="Strittmatter A."/>
            <person name="Voss I."/>
            <person name="Gottschalk G."/>
            <person name="Steinbuechel A."/>
            <person name="Friedrich B."/>
            <person name="Bowien B."/>
        </authorList>
    </citation>
    <scope>NUCLEOTIDE SEQUENCE [LARGE SCALE GENOMIC DNA]</scope>
    <source>
        <strain evidence="3">ATCC 17699 / DSM 428 / KCTC 22496 / NCIMB 10442 / H16 / Stanier 337</strain>
    </source>
</reference>
<sequence length="234" mass="25598">MPATNRTENNMPLYPILSALLGYPEQELLDALPEIDAALAEWPQACELLAPVTGLLRGESLIALQENYVATFDRNPAHSLHLFEHVHGESRDRGQAMVDLIDEYRREGFEPAASELPDYVPLFLEFLGALVADGKEARAEQLLGDAIHVLAAIGERLARNESPYAGVFAVLRTLTDVQPQPQQEPPVRDMDEALETFGPGADGVEPLLAPQGGPQAVKFYPRDPRVRAPMPAAC</sequence>
<name>Q0JYX5_CUPNH</name>
<gene>
    <name evidence="2" type="primary">narJ2</name>
    <name evidence="2" type="ordered locus">H16_B2267</name>
</gene>
<dbReference type="EMBL" id="AM260480">
    <property type="protein sequence ID" value="CAJ97049.1"/>
    <property type="molecule type" value="Genomic_DNA"/>
</dbReference>
<dbReference type="InterPro" id="IPR020945">
    <property type="entry name" value="DMSO/NO3_reduct_chaperone"/>
</dbReference>
<evidence type="ECO:0000313" key="2">
    <source>
        <dbReference type="EMBL" id="CAJ97049.1"/>
    </source>
</evidence>
<dbReference type="SUPFAM" id="SSF89155">
    <property type="entry name" value="TorD-like"/>
    <property type="match status" value="1"/>
</dbReference>
<dbReference type="PANTHER" id="PTHR43680">
    <property type="entry name" value="NITRATE REDUCTASE MOLYBDENUM COFACTOR ASSEMBLY CHAPERONE"/>
    <property type="match status" value="1"/>
</dbReference>
<dbReference type="PANTHER" id="PTHR43680:SF2">
    <property type="entry name" value="NITRATE REDUCTASE MOLYBDENUM COFACTOR ASSEMBLY CHAPERONE NARJ"/>
    <property type="match status" value="1"/>
</dbReference>
<protein>
    <submittedName>
        <fullName evidence="2">Respiratory nitrate reductase delta chain (NarJ)</fullName>
        <ecNumber evidence="2">1.7.99.4</ecNumber>
    </submittedName>
</protein>
<dbReference type="STRING" id="381666.H16_B2267"/>
<keyword evidence="2" id="KW-0560">Oxidoreductase</keyword>
<dbReference type="GO" id="GO:0051082">
    <property type="term" value="F:unfolded protein binding"/>
    <property type="evidence" value="ECO:0007669"/>
    <property type="project" value="InterPro"/>
</dbReference>
<accession>Q0JYX5</accession>
<organism evidence="2 3">
    <name type="scientific">Cupriavidus necator (strain ATCC 17699 / DSM 428 / KCTC 22496 / NCIMB 10442 / H16 / Stanier 337)</name>
    <name type="common">Ralstonia eutropha</name>
    <dbReference type="NCBI Taxonomy" id="381666"/>
    <lineage>
        <taxon>Bacteria</taxon>
        <taxon>Pseudomonadati</taxon>
        <taxon>Pseudomonadota</taxon>
        <taxon>Betaproteobacteria</taxon>
        <taxon>Burkholderiales</taxon>
        <taxon>Burkholderiaceae</taxon>
        <taxon>Cupriavidus</taxon>
    </lineage>
</organism>
<dbReference type="KEGG" id="reh:H16_B2267"/>